<dbReference type="EMBL" id="JBHLSW010000007">
    <property type="protein sequence ID" value="MFC0634225.1"/>
    <property type="molecule type" value="Genomic_DNA"/>
</dbReference>
<keyword evidence="2" id="KW-0804">Transcription</keyword>
<dbReference type="RefSeq" id="WP_376836242.1">
    <property type="nucleotide sequence ID" value="NZ_JBHLSW010000007.1"/>
</dbReference>
<dbReference type="Pfam" id="PF12833">
    <property type="entry name" value="HTH_18"/>
    <property type="match status" value="1"/>
</dbReference>
<organism evidence="5 6">
    <name type="scientific">Brevundimonas balnearis</name>
    <dbReference type="NCBI Taxonomy" id="1572858"/>
    <lineage>
        <taxon>Bacteria</taxon>
        <taxon>Pseudomonadati</taxon>
        <taxon>Pseudomonadota</taxon>
        <taxon>Alphaproteobacteria</taxon>
        <taxon>Caulobacterales</taxon>
        <taxon>Caulobacteraceae</taxon>
        <taxon>Brevundimonas</taxon>
    </lineage>
</organism>
<dbReference type="PANTHER" id="PTHR43436:SF1">
    <property type="entry name" value="TRANSCRIPTIONAL REGULATORY PROTEIN"/>
    <property type="match status" value="1"/>
</dbReference>
<accession>A0ABV6R3M7</accession>
<dbReference type="InterPro" id="IPR009057">
    <property type="entry name" value="Homeodomain-like_sf"/>
</dbReference>
<dbReference type="Gene3D" id="1.10.10.60">
    <property type="entry name" value="Homeodomain-like"/>
    <property type="match status" value="1"/>
</dbReference>
<gene>
    <name evidence="5" type="ORF">ACFFGE_10095</name>
</gene>
<protein>
    <submittedName>
        <fullName evidence="5">AraC family transcriptional regulator N-terminal domain-containing protein</fullName>
    </submittedName>
</protein>
<evidence type="ECO:0000313" key="5">
    <source>
        <dbReference type="EMBL" id="MFC0634225.1"/>
    </source>
</evidence>
<dbReference type="SMART" id="SM00342">
    <property type="entry name" value="HTH_ARAC"/>
    <property type="match status" value="1"/>
</dbReference>
<sequence>MADDLTSAIGAILDNQGIVNGVYVTSVPGLRLLRTHADVAPRHMHYRPSLCVIAQGQKELLVGDRTIRYGDMQSMIVTVEVPILSQMFRTPDKKPYVGAVLELNPEIILEVATQLGAAGEPVRGRIGDGLLVQDMDARISAAIKRLLDLVDQPSAVEILYPVIMREVSYWLLTGPAGANVARLAIPEGEPARIGKAIQKMRENFDAPISVPELARVAGMSASTFHQHFKTLTSMSPLQYQKHLRLLEARRLMQTAGEKAGAAGLSVGYESVSQFSREFARMFGASPRRQTQRSLPRTAGAGSADHAAGISAVAV</sequence>
<evidence type="ECO:0000313" key="6">
    <source>
        <dbReference type="Proteomes" id="UP001589906"/>
    </source>
</evidence>
<feature type="domain" description="HTH araC/xylS-type" evidence="4">
    <location>
        <begin position="194"/>
        <end position="292"/>
    </location>
</feature>
<evidence type="ECO:0000259" key="4">
    <source>
        <dbReference type="PROSITE" id="PS01124"/>
    </source>
</evidence>
<dbReference type="Pfam" id="PF06719">
    <property type="entry name" value="AraC_N"/>
    <property type="match status" value="1"/>
</dbReference>
<keyword evidence="6" id="KW-1185">Reference proteome</keyword>
<evidence type="ECO:0000256" key="3">
    <source>
        <dbReference type="SAM" id="MobiDB-lite"/>
    </source>
</evidence>
<feature type="region of interest" description="Disordered" evidence="3">
    <location>
        <begin position="283"/>
        <end position="302"/>
    </location>
</feature>
<dbReference type="Proteomes" id="UP001589906">
    <property type="component" value="Unassembled WGS sequence"/>
</dbReference>
<evidence type="ECO:0000256" key="2">
    <source>
        <dbReference type="ARBA" id="ARBA00023163"/>
    </source>
</evidence>
<proteinExistence type="predicted"/>
<dbReference type="PANTHER" id="PTHR43436">
    <property type="entry name" value="ARAC-FAMILY TRANSCRIPTIONAL REGULATOR"/>
    <property type="match status" value="1"/>
</dbReference>
<dbReference type="SUPFAM" id="SSF46689">
    <property type="entry name" value="Homeodomain-like"/>
    <property type="match status" value="2"/>
</dbReference>
<dbReference type="InterPro" id="IPR018060">
    <property type="entry name" value="HTH_AraC"/>
</dbReference>
<name>A0ABV6R3M7_9CAUL</name>
<dbReference type="InterPro" id="IPR009594">
    <property type="entry name" value="Tscrpt_reg_HTH_AraC_N"/>
</dbReference>
<evidence type="ECO:0000256" key="1">
    <source>
        <dbReference type="ARBA" id="ARBA00023015"/>
    </source>
</evidence>
<comment type="caution">
    <text evidence="5">The sequence shown here is derived from an EMBL/GenBank/DDBJ whole genome shotgun (WGS) entry which is preliminary data.</text>
</comment>
<keyword evidence="1" id="KW-0805">Transcription regulation</keyword>
<reference evidence="5 6" key="1">
    <citation type="submission" date="2024-09" db="EMBL/GenBank/DDBJ databases">
        <authorList>
            <person name="Sun Q."/>
            <person name="Mori K."/>
        </authorList>
    </citation>
    <scope>NUCLEOTIDE SEQUENCE [LARGE SCALE GENOMIC DNA]</scope>
    <source>
        <strain evidence="5 6">NCAIM B.02621</strain>
    </source>
</reference>
<dbReference type="PROSITE" id="PS01124">
    <property type="entry name" value="HTH_ARAC_FAMILY_2"/>
    <property type="match status" value="1"/>
</dbReference>